<proteinExistence type="predicted"/>
<dbReference type="CDD" id="cd17557">
    <property type="entry name" value="REC_Rcp-like"/>
    <property type="match status" value="1"/>
</dbReference>
<reference evidence="4" key="1">
    <citation type="submission" date="2020-05" db="EMBL/GenBank/DDBJ databases">
        <title>Frigoriglobus tundricola gen. nov., sp. nov., a psychrotolerant cellulolytic planctomycete of the family Gemmataceae with two divergent copies of 16S rRNA gene.</title>
        <authorList>
            <person name="Kulichevskaya I.S."/>
            <person name="Ivanova A.A."/>
            <person name="Naumoff D.G."/>
            <person name="Beletsky A.V."/>
            <person name="Rijpstra W.I.C."/>
            <person name="Sinninghe Damste J.S."/>
            <person name="Mardanov A.V."/>
            <person name="Ravin N.V."/>
            <person name="Dedysh S.N."/>
        </authorList>
    </citation>
    <scope>NUCLEOTIDE SEQUENCE [LARGE SCALE GENOMIC DNA]</scope>
    <source>
        <strain evidence="4">PL17</strain>
    </source>
</reference>
<dbReference type="EMBL" id="CP053452">
    <property type="protein sequence ID" value="QJW92959.1"/>
    <property type="molecule type" value="Genomic_DNA"/>
</dbReference>
<dbReference type="KEGG" id="ftj:FTUN_0457"/>
<sequence>MTTAHTLPPIIIVEDSDEDFDTVRDAVRKAGITVEVRRATTGGECLDLLRGSVAIRPAVVLMDLNTPGVDGREALESIKTDPALKSFPVVVFSTSANPRDVTFCYAAGANAYHVKPLRYPEHVQLVTDLIGYWLGRVVLPVQGVV</sequence>
<dbReference type="PANTHER" id="PTHR44520:SF2">
    <property type="entry name" value="RESPONSE REGULATOR RCP1"/>
    <property type="match status" value="1"/>
</dbReference>
<keyword evidence="1" id="KW-0597">Phosphoprotein</keyword>
<dbReference type="InterPro" id="IPR052893">
    <property type="entry name" value="TCS_response_regulator"/>
</dbReference>
<protein>
    <recommendedName>
        <fullName evidence="2">Response regulatory domain-containing protein</fullName>
    </recommendedName>
</protein>
<evidence type="ECO:0000256" key="1">
    <source>
        <dbReference type="PROSITE-ProRule" id="PRU00169"/>
    </source>
</evidence>
<evidence type="ECO:0000259" key="2">
    <source>
        <dbReference type="PROSITE" id="PS50110"/>
    </source>
</evidence>
<dbReference type="SUPFAM" id="SSF52172">
    <property type="entry name" value="CheY-like"/>
    <property type="match status" value="1"/>
</dbReference>
<dbReference type="GO" id="GO:0000160">
    <property type="term" value="P:phosphorelay signal transduction system"/>
    <property type="evidence" value="ECO:0007669"/>
    <property type="project" value="InterPro"/>
</dbReference>
<dbReference type="AlphaFoldDB" id="A0A6M5YFX8"/>
<name>A0A6M5YFX8_9BACT</name>
<gene>
    <name evidence="3" type="ORF">FTUN_0457</name>
</gene>
<dbReference type="PANTHER" id="PTHR44520">
    <property type="entry name" value="RESPONSE REGULATOR RCP1-RELATED"/>
    <property type="match status" value="1"/>
</dbReference>
<feature type="modified residue" description="4-aspartylphosphate" evidence="1">
    <location>
        <position position="63"/>
    </location>
</feature>
<evidence type="ECO:0000313" key="3">
    <source>
        <dbReference type="EMBL" id="QJW92959.1"/>
    </source>
</evidence>
<dbReference type="Proteomes" id="UP000503447">
    <property type="component" value="Chromosome"/>
</dbReference>
<dbReference type="Gene3D" id="3.40.50.2300">
    <property type="match status" value="1"/>
</dbReference>
<evidence type="ECO:0000313" key="4">
    <source>
        <dbReference type="Proteomes" id="UP000503447"/>
    </source>
</evidence>
<keyword evidence="4" id="KW-1185">Reference proteome</keyword>
<organism evidence="3 4">
    <name type="scientific">Frigoriglobus tundricola</name>
    <dbReference type="NCBI Taxonomy" id="2774151"/>
    <lineage>
        <taxon>Bacteria</taxon>
        <taxon>Pseudomonadati</taxon>
        <taxon>Planctomycetota</taxon>
        <taxon>Planctomycetia</taxon>
        <taxon>Gemmatales</taxon>
        <taxon>Gemmataceae</taxon>
        <taxon>Frigoriglobus</taxon>
    </lineage>
</organism>
<dbReference type="Pfam" id="PF00072">
    <property type="entry name" value="Response_reg"/>
    <property type="match status" value="1"/>
</dbReference>
<dbReference type="PROSITE" id="PS50110">
    <property type="entry name" value="RESPONSE_REGULATORY"/>
    <property type="match status" value="1"/>
</dbReference>
<feature type="domain" description="Response regulatory" evidence="2">
    <location>
        <begin position="9"/>
        <end position="130"/>
    </location>
</feature>
<dbReference type="InterPro" id="IPR011006">
    <property type="entry name" value="CheY-like_superfamily"/>
</dbReference>
<dbReference type="InterPro" id="IPR001789">
    <property type="entry name" value="Sig_transdc_resp-reg_receiver"/>
</dbReference>
<dbReference type="RefSeq" id="WP_171469254.1">
    <property type="nucleotide sequence ID" value="NZ_CP053452.2"/>
</dbReference>
<accession>A0A6M5YFX8</accession>
<dbReference type="SMART" id="SM00448">
    <property type="entry name" value="REC"/>
    <property type="match status" value="1"/>
</dbReference>